<keyword evidence="1" id="KW-1133">Transmembrane helix</keyword>
<dbReference type="AlphaFoldDB" id="A0A6M0SH47"/>
<reference evidence="2 3" key="1">
    <citation type="journal article" date="2020" name="Microb. Ecol.">
        <title>Ecogenomics of the Marine Benthic Filamentous Cyanobacterium Adonisia.</title>
        <authorList>
            <person name="Walter J.M."/>
            <person name="Coutinho F.H."/>
            <person name="Leomil L."/>
            <person name="Hargreaves P.I."/>
            <person name="Campeao M.E."/>
            <person name="Vieira V.V."/>
            <person name="Silva B.S."/>
            <person name="Fistarol G.O."/>
            <person name="Salomon P.S."/>
            <person name="Sawabe T."/>
            <person name="Mino S."/>
            <person name="Hosokawa M."/>
            <person name="Miyashita H."/>
            <person name="Maruyama F."/>
            <person name="van Verk M.C."/>
            <person name="Dutilh B.E."/>
            <person name="Thompson C.C."/>
            <person name="Thompson F.L."/>
        </authorList>
    </citation>
    <scope>NUCLEOTIDE SEQUENCE [LARGE SCALE GENOMIC DNA]</scope>
    <source>
        <strain evidence="2 3">CCMR0082</strain>
    </source>
</reference>
<feature type="transmembrane region" description="Helical" evidence="1">
    <location>
        <begin position="112"/>
        <end position="132"/>
    </location>
</feature>
<dbReference type="EMBL" id="QZCE01000002">
    <property type="protein sequence ID" value="NEZ67815.1"/>
    <property type="molecule type" value="Genomic_DNA"/>
</dbReference>
<dbReference type="Proteomes" id="UP000473574">
    <property type="component" value="Unassembled WGS sequence"/>
</dbReference>
<feature type="transmembrane region" description="Helical" evidence="1">
    <location>
        <begin position="83"/>
        <end position="106"/>
    </location>
</feature>
<proteinExistence type="predicted"/>
<sequence length="139" mass="14452">MFDIEDFAVSSALDPTPETPITPLDNIHIALTGLAAFSTPSLLTMLARVAPAMLPGVVMGLCGGVLGLLFYSLLRGPEAKIKGLIYGLCGLCGVLAGGWDYLWLVASSLNNIGAGFLLLGLVSFGLLICLLLKGVFNAK</sequence>
<name>A0A6M0SH47_9CYAN</name>
<evidence type="ECO:0000256" key="1">
    <source>
        <dbReference type="SAM" id="Phobius"/>
    </source>
</evidence>
<keyword evidence="1" id="KW-0472">Membrane</keyword>
<protein>
    <submittedName>
        <fullName evidence="2">Uncharacterized protein</fullName>
    </submittedName>
</protein>
<organism evidence="2 3">
    <name type="scientific">Adonisia turfae CCMR0082</name>
    <dbReference type="NCBI Taxonomy" id="2304604"/>
    <lineage>
        <taxon>Bacteria</taxon>
        <taxon>Bacillati</taxon>
        <taxon>Cyanobacteriota</taxon>
        <taxon>Adonisia</taxon>
        <taxon>Adonisia turfae</taxon>
    </lineage>
</organism>
<dbReference type="RefSeq" id="WP_163671099.1">
    <property type="nucleotide sequence ID" value="NZ_QZCE01000002.1"/>
</dbReference>
<evidence type="ECO:0000313" key="2">
    <source>
        <dbReference type="EMBL" id="NEZ67815.1"/>
    </source>
</evidence>
<feature type="transmembrane region" description="Helical" evidence="1">
    <location>
        <begin position="52"/>
        <end position="71"/>
    </location>
</feature>
<comment type="caution">
    <text evidence="2">The sequence shown here is derived from an EMBL/GenBank/DDBJ whole genome shotgun (WGS) entry which is preliminary data.</text>
</comment>
<evidence type="ECO:0000313" key="3">
    <source>
        <dbReference type="Proteomes" id="UP000473574"/>
    </source>
</evidence>
<gene>
    <name evidence="2" type="ORF">D0962_34530</name>
</gene>
<accession>A0A6M0SH47</accession>
<keyword evidence="1" id="KW-0812">Transmembrane</keyword>